<dbReference type="Proteomes" id="UP001552479">
    <property type="component" value="Unassembled WGS sequence"/>
</dbReference>
<evidence type="ECO:0000313" key="2">
    <source>
        <dbReference type="Proteomes" id="UP001552479"/>
    </source>
</evidence>
<protein>
    <submittedName>
        <fullName evidence="1">SapB/AmfS family lanthipeptide</fullName>
    </submittedName>
</protein>
<keyword evidence="2" id="KW-1185">Reference proteome</keyword>
<dbReference type="InterPro" id="IPR045825">
    <property type="entry name" value="RamS"/>
</dbReference>
<comment type="caution">
    <text evidence="1">The sequence shown here is derived from an EMBL/GenBank/DDBJ whole genome shotgun (WGS) entry which is preliminary data.</text>
</comment>
<dbReference type="RefSeq" id="WP_366088620.1">
    <property type="nucleotide sequence ID" value="NZ_JBFASG010000016.1"/>
</dbReference>
<name>A0ABV3IVW3_9ACTN</name>
<sequence length="37" mass="3934">MVLLDLQAMAPARSEEEGFHLGRSDDSGLSILACEGD</sequence>
<dbReference type="NCBIfam" id="NF033212">
    <property type="entry name" value="SapB_AmfS_lanti"/>
    <property type="match status" value="1"/>
</dbReference>
<gene>
    <name evidence="1" type="ORF">AB0L03_17460</name>
</gene>
<dbReference type="Pfam" id="PF19402">
    <property type="entry name" value="RamS"/>
    <property type="match status" value="1"/>
</dbReference>
<organism evidence="1 2">
    <name type="scientific">Streptomyces roseoverticillatus</name>
    <dbReference type="NCBI Taxonomy" id="66429"/>
    <lineage>
        <taxon>Bacteria</taxon>
        <taxon>Bacillati</taxon>
        <taxon>Actinomycetota</taxon>
        <taxon>Actinomycetes</taxon>
        <taxon>Kitasatosporales</taxon>
        <taxon>Streptomycetaceae</taxon>
        <taxon>Streptomyces</taxon>
    </lineage>
</organism>
<accession>A0ABV3IVW3</accession>
<evidence type="ECO:0000313" key="1">
    <source>
        <dbReference type="EMBL" id="MEV4924606.1"/>
    </source>
</evidence>
<dbReference type="EMBL" id="JBFASG010000016">
    <property type="protein sequence ID" value="MEV4924606.1"/>
    <property type="molecule type" value="Genomic_DNA"/>
</dbReference>
<proteinExistence type="predicted"/>
<reference evidence="1 2" key="1">
    <citation type="submission" date="2024-06" db="EMBL/GenBank/DDBJ databases">
        <title>The Natural Products Discovery Center: Release of the First 8490 Sequenced Strains for Exploring Actinobacteria Biosynthetic Diversity.</title>
        <authorList>
            <person name="Kalkreuter E."/>
            <person name="Kautsar S.A."/>
            <person name="Yang D."/>
            <person name="Bader C.D."/>
            <person name="Teijaro C.N."/>
            <person name="Fluegel L."/>
            <person name="Davis C.M."/>
            <person name="Simpson J.R."/>
            <person name="Lauterbach L."/>
            <person name="Steele A.D."/>
            <person name="Gui C."/>
            <person name="Meng S."/>
            <person name="Li G."/>
            <person name="Viehrig K."/>
            <person name="Ye F."/>
            <person name="Su P."/>
            <person name="Kiefer A.F."/>
            <person name="Nichols A."/>
            <person name="Cepeda A.J."/>
            <person name="Yan W."/>
            <person name="Fan B."/>
            <person name="Jiang Y."/>
            <person name="Adhikari A."/>
            <person name="Zheng C.-J."/>
            <person name="Schuster L."/>
            <person name="Cowan T.M."/>
            <person name="Smanski M.J."/>
            <person name="Chevrette M.G."/>
            <person name="De Carvalho L.P.S."/>
            <person name="Shen B."/>
        </authorList>
    </citation>
    <scope>NUCLEOTIDE SEQUENCE [LARGE SCALE GENOMIC DNA]</scope>
    <source>
        <strain evidence="1 2">NPDC053791</strain>
    </source>
</reference>